<comment type="function">
    <text evidence="10 13">F(1)F(0) ATP synthase produces ATP from ADP in the presence of a proton or sodium gradient. F-type ATPases consist of two structural domains, F(1) containing the extramembraneous catalytic core and F(0) containing the membrane proton channel, linked together by a central stalk and a peripheral stalk. During catalysis, ATP synthesis in the catalytic domain of F(1) is coupled via a rotary mechanism of the central stalk subunits to proton translocation.</text>
</comment>
<keyword evidence="2 13" id="KW-0813">Transport</keyword>
<evidence type="ECO:0000256" key="8">
    <source>
        <dbReference type="ARBA" id="ARBA00023136"/>
    </source>
</evidence>
<keyword evidence="5 13" id="KW-0375">Hydrogen ion transport</keyword>
<dbReference type="CDD" id="cd06503">
    <property type="entry name" value="ATP-synt_Fo_b"/>
    <property type="match status" value="1"/>
</dbReference>
<evidence type="ECO:0000256" key="6">
    <source>
        <dbReference type="ARBA" id="ARBA00022989"/>
    </source>
</evidence>
<dbReference type="HAMAP" id="MF_01398">
    <property type="entry name" value="ATP_synth_b_bprime"/>
    <property type="match status" value="1"/>
</dbReference>
<comment type="function">
    <text evidence="11">Component of the F(0) channel, it forms part of the peripheral stalk, linking F(1) to F(0). The b'-subunit is a diverged and duplicated form of b found in plants and photosynthetic bacteria.</text>
</comment>
<dbReference type="PANTHER" id="PTHR33445:SF1">
    <property type="entry name" value="ATP SYNTHASE SUBUNIT B"/>
    <property type="match status" value="1"/>
</dbReference>
<dbReference type="GO" id="GO:0012505">
    <property type="term" value="C:endomembrane system"/>
    <property type="evidence" value="ECO:0007669"/>
    <property type="project" value="UniProtKB-SubCell"/>
</dbReference>
<evidence type="ECO:0000256" key="7">
    <source>
        <dbReference type="ARBA" id="ARBA00023065"/>
    </source>
</evidence>
<accession>A0A7T5R0U0</accession>
<comment type="similarity">
    <text evidence="1 13 14">Belongs to the ATPase B chain family.</text>
</comment>
<keyword evidence="13" id="KW-1003">Cell membrane</keyword>
<feature type="signal peptide" evidence="16">
    <location>
        <begin position="1"/>
        <end position="25"/>
    </location>
</feature>
<dbReference type="EMBL" id="CP066681">
    <property type="protein sequence ID" value="QQG35443.1"/>
    <property type="molecule type" value="Genomic_DNA"/>
</dbReference>
<dbReference type="AlphaFoldDB" id="A0A7T5R0U0"/>
<dbReference type="Proteomes" id="UP000595362">
    <property type="component" value="Chromosome"/>
</dbReference>
<evidence type="ECO:0000256" key="1">
    <source>
        <dbReference type="ARBA" id="ARBA00005513"/>
    </source>
</evidence>
<gene>
    <name evidence="13" type="primary">atpF</name>
    <name evidence="17" type="ORF">HYS17_07805</name>
</gene>
<keyword evidence="9 13" id="KW-0066">ATP synthesis</keyword>
<dbReference type="GO" id="GO:0045259">
    <property type="term" value="C:proton-transporting ATP synthase complex"/>
    <property type="evidence" value="ECO:0007669"/>
    <property type="project" value="UniProtKB-KW"/>
</dbReference>
<feature type="coiled-coil region" evidence="15">
    <location>
        <begin position="92"/>
        <end position="119"/>
    </location>
</feature>
<dbReference type="GO" id="GO:0046933">
    <property type="term" value="F:proton-transporting ATP synthase activity, rotational mechanism"/>
    <property type="evidence" value="ECO:0007669"/>
    <property type="project" value="UniProtKB-UniRule"/>
</dbReference>
<keyword evidence="15" id="KW-0175">Coiled coil</keyword>
<organism evidence="17 18">
    <name type="scientific">Micavibrio aeruginosavorus</name>
    <dbReference type="NCBI Taxonomy" id="349221"/>
    <lineage>
        <taxon>Bacteria</taxon>
        <taxon>Pseudomonadati</taxon>
        <taxon>Bdellovibrionota</taxon>
        <taxon>Bdellovibrionia</taxon>
        <taxon>Bdellovibrionales</taxon>
        <taxon>Pseudobdellovibrionaceae</taxon>
        <taxon>Micavibrio</taxon>
    </lineage>
</organism>
<evidence type="ECO:0000313" key="18">
    <source>
        <dbReference type="Proteomes" id="UP000595362"/>
    </source>
</evidence>
<comment type="subcellular location">
    <subcellularLocation>
        <location evidence="13">Cell membrane</location>
        <topology evidence="13">Single-pass membrane protein</topology>
    </subcellularLocation>
    <subcellularLocation>
        <location evidence="12">Endomembrane system</location>
        <topology evidence="12">Single-pass membrane protein</topology>
    </subcellularLocation>
</comment>
<dbReference type="Pfam" id="PF00430">
    <property type="entry name" value="ATP-synt_B"/>
    <property type="match status" value="1"/>
</dbReference>
<evidence type="ECO:0000256" key="11">
    <source>
        <dbReference type="ARBA" id="ARBA00025614"/>
    </source>
</evidence>
<keyword evidence="3 13" id="KW-0138">CF(0)</keyword>
<evidence type="ECO:0000256" key="12">
    <source>
        <dbReference type="ARBA" id="ARBA00037847"/>
    </source>
</evidence>
<evidence type="ECO:0000256" key="9">
    <source>
        <dbReference type="ARBA" id="ARBA00023310"/>
    </source>
</evidence>
<keyword evidence="7 13" id="KW-0406">Ion transport</keyword>
<evidence type="ECO:0000256" key="14">
    <source>
        <dbReference type="RuleBase" id="RU003848"/>
    </source>
</evidence>
<keyword evidence="4 13" id="KW-0812">Transmembrane</keyword>
<keyword evidence="8 13" id="KW-0472">Membrane</keyword>
<comment type="subunit">
    <text evidence="13">F-type ATPases have 2 components, F(1) - the catalytic core - and F(0) - the membrane proton channel. F(1) has five subunits: alpha(3), beta(3), gamma(1), delta(1), epsilon(1). F(0) has three main subunits: a(1), b(2) and c(10-14). The alpha and beta chains form an alternating ring which encloses part of the gamma chain. F(1) is attached to F(0) by a central stalk formed by the gamma and epsilon chains, while a peripheral stalk is formed by the delta and b chains.</text>
</comment>
<evidence type="ECO:0000256" key="5">
    <source>
        <dbReference type="ARBA" id="ARBA00022781"/>
    </source>
</evidence>
<protein>
    <recommendedName>
        <fullName evidence="13">ATP synthase subunit b</fullName>
    </recommendedName>
    <alternativeName>
        <fullName evidence="13">ATP synthase F(0) sector subunit b</fullName>
    </alternativeName>
    <alternativeName>
        <fullName evidence="13">ATPase subunit I</fullName>
    </alternativeName>
    <alternativeName>
        <fullName evidence="13">F-type ATPase subunit b</fullName>
        <shortName evidence="13">F-ATPase subunit b</shortName>
    </alternativeName>
</protein>
<dbReference type="PANTHER" id="PTHR33445">
    <property type="entry name" value="ATP SYNTHASE SUBUNIT B', CHLOROPLASTIC"/>
    <property type="match status" value="1"/>
</dbReference>
<evidence type="ECO:0000256" key="13">
    <source>
        <dbReference type="HAMAP-Rule" id="MF_01398"/>
    </source>
</evidence>
<feature type="chain" id="PRO_5032388290" description="ATP synthase subunit b" evidence="16">
    <location>
        <begin position="26"/>
        <end position="210"/>
    </location>
</feature>
<feature type="transmembrane region" description="Helical" evidence="13">
    <location>
        <begin position="59"/>
        <end position="79"/>
    </location>
</feature>
<keyword evidence="16" id="KW-0732">Signal</keyword>
<dbReference type="InterPro" id="IPR002146">
    <property type="entry name" value="ATP_synth_b/b'su_bac/chlpt"/>
</dbReference>
<reference evidence="17 18" key="1">
    <citation type="submission" date="2020-07" db="EMBL/GenBank/DDBJ databases">
        <title>Huge and variable diversity of episymbiotic CPR bacteria and DPANN archaea in groundwater ecosystems.</title>
        <authorList>
            <person name="He C.Y."/>
            <person name="Keren R."/>
            <person name="Whittaker M."/>
            <person name="Farag I.F."/>
            <person name="Doudna J."/>
            <person name="Cate J.H.D."/>
            <person name="Banfield J.F."/>
        </authorList>
    </citation>
    <scope>NUCLEOTIDE SEQUENCE [LARGE SCALE GENOMIC DNA]</scope>
    <source>
        <strain evidence="17">NC_groundwater_70_Ag_B-0.1um_54_66</strain>
    </source>
</reference>
<dbReference type="GO" id="GO:0046961">
    <property type="term" value="F:proton-transporting ATPase activity, rotational mechanism"/>
    <property type="evidence" value="ECO:0007669"/>
    <property type="project" value="TreeGrafter"/>
</dbReference>
<dbReference type="InterPro" id="IPR050059">
    <property type="entry name" value="ATP_synthase_B_chain"/>
</dbReference>
<evidence type="ECO:0000313" key="17">
    <source>
        <dbReference type="EMBL" id="QQG35443.1"/>
    </source>
</evidence>
<dbReference type="GO" id="GO:0005886">
    <property type="term" value="C:plasma membrane"/>
    <property type="evidence" value="ECO:0007669"/>
    <property type="project" value="UniProtKB-SubCell"/>
</dbReference>
<evidence type="ECO:0000256" key="4">
    <source>
        <dbReference type="ARBA" id="ARBA00022692"/>
    </source>
</evidence>
<evidence type="ECO:0000256" key="3">
    <source>
        <dbReference type="ARBA" id="ARBA00022547"/>
    </source>
</evidence>
<proteinExistence type="inferred from homology"/>
<sequence>MMDRLNKLAAYTFCAFAFGVQAAFAGDPHHADTATHGAEHAEGSAGLPQFNPEHFPTQIFWLAVTFLVMYAIFSSRILPDISGILENRRMHIDNDLETADRLRKEADDVQATYEAQLGNARSEAKKMVNDIHSSTKAKAEAHLQSLREKAEKDMHTLEIRLQSAKDEAMEQMGTIAAEVASEAAAKIMGAPADLAQAKNVVQLISKREAA</sequence>
<dbReference type="Gene3D" id="6.10.250.1580">
    <property type="match status" value="1"/>
</dbReference>
<evidence type="ECO:0000256" key="10">
    <source>
        <dbReference type="ARBA" id="ARBA00025198"/>
    </source>
</evidence>
<name>A0A7T5R0U0_9BACT</name>
<evidence type="ECO:0000256" key="16">
    <source>
        <dbReference type="SAM" id="SignalP"/>
    </source>
</evidence>
<evidence type="ECO:0000256" key="15">
    <source>
        <dbReference type="SAM" id="Coils"/>
    </source>
</evidence>
<evidence type="ECO:0000256" key="2">
    <source>
        <dbReference type="ARBA" id="ARBA00022448"/>
    </source>
</evidence>
<keyword evidence="6 13" id="KW-1133">Transmembrane helix</keyword>